<evidence type="ECO:0000313" key="1">
    <source>
        <dbReference type="EMBL" id="KAF2478001.1"/>
    </source>
</evidence>
<keyword evidence="2" id="KW-1185">Reference proteome</keyword>
<accession>A0ACB6RFV6</accession>
<comment type="caution">
    <text evidence="1">The sequence shown here is derived from an EMBL/GenBank/DDBJ whole genome shotgun (WGS) entry which is preliminary data.</text>
</comment>
<evidence type="ECO:0000313" key="2">
    <source>
        <dbReference type="Proteomes" id="UP000799755"/>
    </source>
</evidence>
<dbReference type="Proteomes" id="UP000799755">
    <property type="component" value="Unassembled WGS sequence"/>
</dbReference>
<sequence>MAPLKPSLPNAEDRLSSLDDRLPSTLAAQIEKRLSNALESARSATQTAKAAEAAHARANDESLSPEERQQAEQEAKKLDKQAKSQLKLARRLQSGAWQGAGAGAGIGAATGLGLGTVVGTLTGTLVGGVAAIPTTALGGLIGAGTGAIHGPWVKIGRGDNEEGDKATLEGVEGLDGKTLQELQDEGVDLDSLDIQSIMESGGGDLEYPFELSSEDTSSRGELADPKNGQDLNPDEKFGKMLGEEDEEKKG</sequence>
<organism evidence="1 2">
    <name type="scientific">Lindgomyces ingoldianus</name>
    <dbReference type="NCBI Taxonomy" id="673940"/>
    <lineage>
        <taxon>Eukaryota</taxon>
        <taxon>Fungi</taxon>
        <taxon>Dikarya</taxon>
        <taxon>Ascomycota</taxon>
        <taxon>Pezizomycotina</taxon>
        <taxon>Dothideomycetes</taxon>
        <taxon>Pleosporomycetidae</taxon>
        <taxon>Pleosporales</taxon>
        <taxon>Lindgomycetaceae</taxon>
        <taxon>Lindgomyces</taxon>
    </lineage>
</organism>
<dbReference type="EMBL" id="MU003492">
    <property type="protein sequence ID" value="KAF2478001.1"/>
    <property type="molecule type" value="Genomic_DNA"/>
</dbReference>
<gene>
    <name evidence="1" type="ORF">BDR25DRAFT_299727</name>
</gene>
<proteinExistence type="predicted"/>
<reference evidence="1" key="1">
    <citation type="journal article" date="2020" name="Stud. Mycol.">
        <title>101 Dothideomycetes genomes: a test case for predicting lifestyles and emergence of pathogens.</title>
        <authorList>
            <person name="Haridas S."/>
            <person name="Albert R."/>
            <person name="Binder M."/>
            <person name="Bloem J."/>
            <person name="Labutti K."/>
            <person name="Salamov A."/>
            <person name="Andreopoulos B."/>
            <person name="Baker S."/>
            <person name="Barry K."/>
            <person name="Bills G."/>
            <person name="Bluhm B."/>
            <person name="Cannon C."/>
            <person name="Castanera R."/>
            <person name="Culley D."/>
            <person name="Daum C."/>
            <person name="Ezra D."/>
            <person name="Gonzalez J."/>
            <person name="Henrissat B."/>
            <person name="Kuo A."/>
            <person name="Liang C."/>
            <person name="Lipzen A."/>
            <person name="Lutzoni F."/>
            <person name="Magnuson J."/>
            <person name="Mondo S."/>
            <person name="Nolan M."/>
            <person name="Ohm R."/>
            <person name="Pangilinan J."/>
            <person name="Park H.-J."/>
            <person name="Ramirez L."/>
            <person name="Alfaro M."/>
            <person name="Sun H."/>
            <person name="Tritt A."/>
            <person name="Yoshinaga Y."/>
            <person name="Zwiers L.-H."/>
            <person name="Turgeon B."/>
            <person name="Goodwin S."/>
            <person name="Spatafora J."/>
            <person name="Crous P."/>
            <person name="Grigoriev I."/>
        </authorList>
    </citation>
    <scope>NUCLEOTIDE SEQUENCE</scope>
    <source>
        <strain evidence="1">ATCC 200398</strain>
    </source>
</reference>
<name>A0ACB6RFV6_9PLEO</name>
<protein>
    <submittedName>
        <fullName evidence="1">Uncharacterized protein</fullName>
    </submittedName>
</protein>